<keyword evidence="4 6" id="KW-0067">ATP-binding</keyword>
<accession>A0AAU7X5M4</accession>
<dbReference type="RefSeq" id="WP_407048513.1">
    <property type="nucleotide sequence ID" value="NZ_CP158568.1"/>
</dbReference>
<evidence type="ECO:0000256" key="1">
    <source>
        <dbReference type="ARBA" id="ARBA00005417"/>
    </source>
</evidence>
<comment type="similarity">
    <text evidence="1">Belongs to the ABC transporter superfamily.</text>
</comment>
<organism evidence="6">
    <name type="scientific">Methyloraptor flagellatus</name>
    <dbReference type="NCBI Taxonomy" id="3162530"/>
    <lineage>
        <taxon>Bacteria</taxon>
        <taxon>Pseudomonadati</taxon>
        <taxon>Pseudomonadota</taxon>
        <taxon>Alphaproteobacteria</taxon>
        <taxon>Hyphomicrobiales</taxon>
        <taxon>Ancalomicrobiaceae</taxon>
        <taxon>Methyloraptor</taxon>
    </lineage>
</organism>
<dbReference type="InterPro" id="IPR027417">
    <property type="entry name" value="P-loop_NTPase"/>
</dbReference>
<dbReference type="CDD" id="cd03230">
    <property type="entry name" value="ABC_DR_subfamily_A"/>
    <property type="match status" value="1"/>
</dbReference>
<dbReference type="PANTHER" id="PTHR42939:SF1">
    <property type="entry name" value="ABC TRANSPORTER ATP-BINDING PROTEIN ALBC-RELATED"/>
    <property type="match status" value="1"/>
</dbReference>
<evidence type="ECO:0000256" key="2">
    <source>
        <dbReference type="ARBA" id="ARBA00022448"/>
    </source>
</evidence>
<dbReference type="EMBL" id="CP158568">
    <property type="protein sequence ID" value="XBY43414.1"/>
    <property type="molecule type" value="Genomic_DNA"/>
</dbReference>
<dbReference type="GO" id="GO:0005524">
    <property type="term" value="F:ATP binding"/>
    <property type="evidence" value="ECO:0007669"/>
    <property type="project" value="UniProtKB-KW"/>
</dbReference>
<dbReference type="PROSITE" id="PS50893">
    <property type="entry name" value="ABC_TRANSPORTER_2"/>
    <property type="match status" value="1"/>
</dbReference>
<keyword evidence="2" id="KW-0813">Transport</keyword>
<dbReference type="InterPro" id="IPR003439">
    <property type="entry name" value="ABC_transporter-like_ATP-bd"/>
</dbReference>
<dbReference type="SMART" id="SM00382">
    <property type="entry name" value="AAA"/>
    <property type="match status" value="1"/>
</dbReference>
<proteinExistence type="inferred from homology"/>
<dbReference type="GO" id="GO:0016887">
    <property type="term" value="F:ATP hydrolysis activity"/>
    <property type="evidence" value="ECO:0007669"/>
    <property type="project" value="InterPro"/>
</dbReference>
<dbReference type="AlphaFoldDB" id="A0AAU7X5M4"/>
<keyword evidence="3" id="KW-0547">Nucleotide-binding</keyword>
<dbReference type="InterPro" id="IPR051782">
    <property type="entry name" value="ABC_Transporter_VariousFunc"/>
</dbReference>
<evidence type="ECO:0000256" key="3">
    <source>
        <dbReference type="ARBA" id="ARBA00022741"/>
    </source>
</evidence>
<dbReference type="SUPFAM" id="SSF52540">
    <property type="entry name" value="P-loop containing nucleoside triphosphate hydrolases"/>
    <property type="match status" value="1"/>
</dbReference>
<sequence>MSADPMSPAAPVLDARGVTVRFGTLAALSDVSLAVTPGERLALLGHNGAGKSTLFKSILGFVRPAAGRITVAGAAPGSDAARRAVSYLPEQVALPKTLTGREILAHFARLKGESQAIAAPLLERVGIARAADRRVGTYSKGMRQRLGLAQALIGRPRLLLLDEPTSGLDPVSRGDFYALLADVSAQGTAVLLSSHSLSEVETRTDRIAILSSGRLVVQGTLAELSRAAGLPISIRIEAGAAGLARLLDRLDGATPEAGRALITCRADEKLGLIARLAALGDLVADIDIAPPGLDDVYGHFSKLGGKAA</sequence>
<feature type="domain" description="ABC transporter" evidence="5">
    <location>
        <begin position="13"/>
        <end position="237"/>
    </location>
</feature>
<dbReference type="InterPro" id="IPR003593">
    <property type="entry name" value="AAA+_ATPase"/>
</dbReference>
<protein>
    <submittedName>
        <fullName evidence="6">ABC transporter ATP-binding protein</fullName>
    </submittedName>
</protein>
<dbReference type="PROSITE" id="PS00211">
    <property type="entry name" value="ABC_TRANSPORTER_1"/>
    <property type="match status" value="1"/>
</dbReference>
<dbReference type="Gene3D" id="3.40.50.300">
    <property type="entry name" value="P-loop containing nucleotide triphosphate hydrolases"/>
    <property type="match status" value="1"/>
</dbReference>
<name>A0AAU7X5M4_9HYPH</name>
<evidence type="ECO:0000259" key="5">
    <source>
        <dbReference type="PROSITE" id="PS50893"/>
    </source>
</evidence>
<reference evidence="6" key="1">
    <citation type="submission" date="2024-06" db="EMBL/GenBank/DDBJ databases">
        <title>Methylostella associata gen. nov., sp. nov., a novel Ancalomicrobiaceae-affiliated facultatively methylotrophic bacteria that feed on methanotrophs of the genus Methylococcus.</title>
        <authorList>
            <person name="Saltykova V."/>
            <person name="Danilova O.V."/>
            <person name="Oshkin I.Y."/>
            <person name="Belova S.E."/>
            <person name="Pimenov N.V."/>
            <person name="Dedysh S.N."/>
        </authorList>
    </citation>
    <scope>NUCLEOTIDE SEQUENCE</scope>
    <source>
        <strain evidence="6">S20</strain>
    </source>
</reference>
<dbReference type="KEGG" id="mflg:ABS361_15105"/>
<evidence type="ECO:0000313" key="6">
    <source>
        <dbReference type="EMBL" id="XBY43414.1"/>
    </source>
</evidence>
<gene>
    <name evidence="6" type="ORF">ABS361_15105</name>
</gene>
<evidence type="ECO:0000256" key="4">
    <source>
        <dbReference type="ARBA" id="ARBA00022840"/>
    </source>
</evidence>
<dbReference type="PANTHER" id="PTHR42939">
    <property type="entry name" value="ABC TRANSPORTER ATP-BINDING PROTEIN ALBC-RELATED"/>
    <property type="match status" value="1"/>
</dbReference>
<dbReference type="Pfam" id="PF00005">
    <property type="entry name" value="ABC_tran"/>
    <property type="match status" value="1"/>
</dbReference>
<dbReference type="InterPro" id="IPR017871">
    <property type="entry name" value="ABC_transporter-like_CS"/>
</dbReference>